<dbReference type="SMART" id="SM00861">
    <property type="entry name" value="Transket_pyr"/>
    <property type="match status" value="1"/>
</dbReference>
<dbReference type="Gene3D" id="3.40.50.920">
    <property type="match status" value="1"/>
</dbReference>
<reference evidence="6" key="1">
    <citation type="submission" date="2016-10" db="EMBL/GenBank/DDBJ databases">
        <authorList>
            <person name="Varghese N."/>
            <person name="Submissions S."/>
        </authorList>
    </citation>
    <scope>NUCLEOTIDE SEQUENCE [LARGE SCALE GENOMIC DNA]</scope>
    <source>
        <strain evidence="6">ATCC 25963</strain>
    </source>
</reference>
<dbReference type="GO" id="GO:0016491">
    <property type="term" value="F:oxidoreductase activity"/>
    <property type="evidence" value="ECO:0007669"/>
    <property type="project" value="UniProtKB-KW"/>
</dbReference>
<proteinExistence type="predicted"/>
<dbReference type="CDD" id="cd07036">
    <property type="entry name" value="TPP_PYR_E1-PDHc-beta_like"/>
    <property type="match status" value="1"/>
</dbReference>
<evidence type="ECO:0000313" key="6">
    <source>
        <dbReference type="Proteomes" id="UP000199400"/>
    </source>
</evidence>
<dbReference type="RefSeq" id="WP_096326404.1">
    <property type="nucleotide sequence ID" value="NZ_FOMX01000015.1"/>
</dbReference>
<keyword evidence="5" id="KW-0670">Pyruvate</keyword>
<dbReference type="InterPro" id="IPR033248">
    <property type="entry name" value="Transketolase_C"/>
</dbReference>
<comment type="cofactor">
    <cofactor evidence="1">
        <name>thiamine diphosphate</name>
        <dbReference type="ChEBI" id="CHEBI:58937"/>
    </cofactor>
</comment>
<evidence type="ECO:0000256" key="2">
    <source>
        <dbReference type="ARBA" id="ARBA00023002"/>
    </source>
</evidence>
<dbReference type="EMBL" id="FOMX01000015">
    <property type="protein sequence ID" value="SFE54341.1"/>
    <property type="molecule type" value="Genomic_DNA"/>
</dbReference>
<dbReference type="STRING" id="54.SAMN02745121_04628"/>
<evidence type="ECO:0000259" key="4">
    <source>
        <dbReference type="SMART" id="SM00861"/>
    </source>
</evidence>
<name>A0A1I2BDU8_9BACT</name>
<dbReference type="AlphaFoldDB" id="A0A1I2BDU8"/>
<dbReference type="Proteomes" id="UP000199400">
    <property type="component" value="Unassembled WGS sequence"/>
</dbReference>
<dbReference type="Pfam" id="PF02779">
    <property type="entry name" value="Transket_pyr"/>
    <property type="match status" value="1"/>
</dbReference>
<dbReference type="InterPro" id="IPR005475">
    <property type="entry name" value="Transketolase-like_Pyr-bd"/>
</dbReference>
<keyword evidence="6" id="KW-1185">Reference proteome</keyword>
<dbReference type="NCBIfam" id="NF006667">
    <property type="entry name" value="PRK09212.1"/>
    <property type="match status" value="1"/>
</dbReference>
<dbReference type="PANTHER" id="PTHR43257">
    <property type="entry name" value="PYRUVATE DEHYDROGENASE E1 COMPONENT BETA SUBUNIT"/>
    <property type="match status" value="1"/>
</dbReference>
<dbReference type="Gene3D" id="3.40.50.970">
    <property type="match status" value="1"/>
</dbReference>
<dbReference type="NCBIfam" id="NF008854">
    <property type="entry name" value="PRK11892.1"/>
    <property type="match status" value="1"/>
</dbReference>
<accession>A0A1I2BDU8</accession>
<evidence type="ECO:0000256" key="1">
    <source>
        <dbReference type="ARBA" id="ARBA00001964"/>
    </source>
</evidence>
<protein>
    <submittedName>
        <fullName evidence="5">Pyruvate dehydrogenase E1 component beta subunit</fullName>
    </submittedName>
</protein>
<keyword evidence="3" id="KW-0786">Thiamine pyrophosphate</keyword>
<dbReference type="PANTHER" id="PTHR43257:SF2">
    <property type="entry name" value="PYRUVATE DEHYDROGENASE E1 COMPONENT SUBUNIT BETA"/>
    <property type="match status" value="1"/>
</dbReference>
<evidence type="ECO:0000256" key="3">
    <source>
        <dbReference type="ARBA" id="ARBA00023052"/>
    </source>
</evidence>
<organism evidence="5 6">
    <name type="scientific">Nannocystis exedens</name>
    <dbReference type="NCBI Taxonomy" id="54"/>
    <lineage>
        <taxon>Bacteria</taxon>
        <taxon>Pseudomonadati</taxon>
        <taxon>Myxococcota</taxon>
        <taxon>Polyangia</taxon>
        <taxon>Nannocystales</taxon>
        <taxon>Nannocystaceae</taxon>
        <taxon>Nannocystis</taxon>
    </lineage>
</organism>
<keyword evidence="2" id="KW-0560">Oxidoreductase</keyword>
<feature type="domain" description="Transketolase-like pyrimidine-binding" evidence="4">
    <location>
        <begin position="4"/>
        <end position="179"/>
    </location>
</feature>
<dbReference type="Pfam" id="PF02780">
    <property type="entry name" value="Transketolase_C"/>
    <property type="match status" value="1"/>
</dbReference>
<sequence>MPILQIRQAIRDAMKEEMERDERVFLMGEEVGYYNGAYKCSEGLLDHFGPKRVIDTPITETGFAGIGIGAAMCGLRPIIEFMTFNFSAVAFDQILNNAAKLRHMTHGQFAVPMVFRGPNAAAHMLGSTHSQAFEHFYAHIPGLKVIAVATPYDAKGLLKTAIRDENPVLFLESELMYSVKGEVPEEEYLIPFGQADIKRPGEQVTVITWGQGVPVALKAAELAAAEDLSCEVIDLRSLRPMDEAAIIASVKKTNRAVVVYHGWPNGGVGCDVVARIQELAFDDLDAPVLRVCYEDLPMPYAENLENLILPSPERALAAIRRVAYKR</sequence>
<dbReference type="SUPFAM" id="SSF52518">
    <property type="entry name" value="Thiamin diphosphate-binding fold (THDP-binding)"/>
    <property type="match status" value="1"/>
</dbReference>
<dbReference type="InterPro" id="IPR029061">
    <property type="entry name" value="THDP-binding"/>
</dbReference>
<evidence type="ECO:0000313" key="5">
    <source>
        <dbReference type="EMBL" id="SFE54341.1"/>
    </source>
</evidence>
<dbReference type="FunFam" id="3.40.50.970:FF:000001">
    <property type="entry name" value="Pyruvate dehydrogenase E1 beta subunit"/>
    <property type="match status" value="1"/>
</dbReference>
<dbReference type="OrthoDB" id="9780894at2"/>
<dbReference type="InterPro" id="IPR009014">
    <property type="entry name" value="Transketo_C/PFOR_II"/>
</dbReference>
<dbReference type="FunFam" id="3.40.50.920:FF:000001">
    <property type="entry name" value="Pyruvate dehydrogenase E1 beta subunit"/>
    <property type="match status" value="1"/>
</dbReference>
<gene>
    <name evidence="5" type="ORF">SAMN02745121_04628</name>
</gene>
<dbReference type="SUPFAM" id="SSF52922">
    <property type="entry name" value="TK C-terminal domain-like"/>
    <property type="match status" value="1"/>
</dbReference>